<evidence type="ECO:0000313" key="1">
    <source>
        <dbReference type="EMBL" id="MDT7843098.1"/>
    </source>
</evidence>
<organism evidence="1 2">
    <name type="scientific">Streptomyces justiciae</name>
    <dbReference type="NCBI Taxonomy" id="2780140"/>
    <lineage>
        <taxon>Bacteria</taxon>
        <taxon>Bacillati</taxon>
        <taxon>Actinomycetota</taxon>
        <taxon>Actinomycetes</taxon>
        <taxon>Kitasatosporales</taxon>
        <taxon>Streptomycetaceae</taxon>
        <taxon>Streptomyces</taxon>
    </lineage>
</organism>
<reference evidence="2" key="1">
    <citation type="submission" date="2023-07" db="EMBL/GenBank/DDBJ databases">
        <title>Draft genome sequence of the endophytic actinobacterium Streptomyces justiciae WPN32, a potential antibiotic producer.</title>
        <authorList>
            <person name="Yasawong M."/>
            <person name="Pana W."/>
            <person name="Ganta P."/>
            <person name="Santapan N."/>
            <person name="Songngamsuk T."/>
            <person name="Phatcharaharikarn M."/>
            <person name="Kerdtoob S."/>
            <person name="Nantapong N."/>
        </authorList>
    </citation>
    <scope>NUCLEOTIDE SEQUENCE [LARGE SCALE GENOMIC DNA]</scope>
    <source>
        <strain evidence="2">WPN32</strain>
    </source>
</reference>
<evidence type="ECO:0000313" key="2">
    <source>
        <dbReference type="Proteomes" id="UP001257948"/>
    </source>
</evidence>
<accession>A0ABU3LVI9</accession>
<dbReference type="EMBL" id="JAVTLL010000013">
    <property type="protein sequence ID" value="MDT7843098.1"/>
    <property type="molecule type" value="Genomic_DNA"/>
</dbReference>
<keyword evidence="2" id="KW-1185">Reference proteome</keyword>
<comment type="caution">
    <text evidence="1">The sequence shown here is derived from an EMBL/GenBank/DDBJ whole genome shotgun (WGS) entry which is preliminary data.</text>
</comment>
<proteinExistence type="predicted"/>
<gene>
    <name evidence="1" type="ORF">RQC66_20460</name>
</gene>
<protein>
    <recommendedName>
        <fullName evidence="3">Haze protective factor 1</fullName>
    </recommendedName>
</protein>
<name>A0ABU3LVI9_9ACTN</name>
<dbReference type="Proteomes" id="UP001257948">
    <property type="component" value="Unassembled WGS sequence"/>
</dbReference>
<evidence type="ECO:0008006" key="3">
    <source>
        <dbReference type="Google" id="ProtNLM"/>
    </source>
</evidence>
<sequence>MTHPRSTEAEVVIDEGRLTVEDLAGGGWAVAAGPSAGAPWLLTADDIVILASASDALLQYPAVRVEAWDRAPAADEGWTETGEAVLRLSGGTVGILPFGGGEVAGEPLVVGPPGRYAVRAHRTGGERVDALLRDDPEAVPHGVERFLLQFWPVAG</sequence>
<dbReference type="RefSeq" id="WP_314202691.1">
    <property type="nucleotide sequence ID" value="NZ_JAVTLL010000013.1"/>
</dbReference>